<sequence length="282" mass="30373">MNITSLSSSLPHVQPHWVTVFARVGLTAKGIVYCLVGIMAFMAAFEIGGKSVADTGKAGIFQFILHQPFGKILLGLVAIGLLCFAIWRFIEAFLDTEHKGTNAKGIGRCIGYAFSGVVYLGLAYYAATAALGKSNGQSGSENTQQTLVHQLLEKPFGQWLVGALALGIIFLGIYQIYRAYSGEYLKKIQANRLRPNVQKLLLRAGKIGYTARGIVWSIIGFLFLKAALHANSSEAGGTQNAFSFLENANYGSILLGAVALGLTSYGIFMFVRAKCEVISTNN</sequence>
<feature type="domain" description="DUF1206" evidence="2">
    <location>
        <begin position="24"/>
        <end position="94"/>
    </location>
</feature>
<evidence type="ECO:0000259" key="2">
    <source>
        <dbReference type="Pfam" id="PF06724"/>
    </source>
</evidence>
<accession>A0A2T2YFA8</accession>
<feature type="domain" description="DUF1206" evidence="2">
    <location>
        <begin position="110"/>
        <end position="181"/>
    </location>
</feature>
<dbReference type="EMBL" id="PYFT01000001">
    <property type="protein sequence ID" value="PSR54206.1"/>
    <property type="molecule type" value="Genomic_DNA"/>
</dbReference>
<comment type="caution">
    <text evidence="3">The sequence shown here is derived from an EMBL/GenBank/DDBJ whole genome shotgun (WGS) entry which is preliminary data.</text>
</comment>
<evidence type="ECO:0000313" key="4">
    <source>
        <dbReference type="Proteomes" id="UP000240357"/>
    </source>
</evidence>
<protein>
    <recommendedName>
        <fullName evidence="2">DUF1206 domain-containing protein</fullName>
    </recommendedName>
</protein>
<proteinExistence type="predicted"/>
<feature type="transmembrane region" description="Helical" evidence="1">
    <location>
        <begin position="30"/>
        <end position="49"/>
    </location>
</feature>
<feature type="domain" description="DUF1206" evidence="2">
    <location>
        <begin position="207"/>
        <end position="273"/>
    </location>
</feature>
<gene>
    <name evidence="3" type="ORF">AHMF7605_12075</name>
</gene>
<keyword evidence="1" id="KW-1133">Transmembrane helix</keyword>
<keyword evidence="4" id="KW-1185">Reference proteome</keyword>
<evidence type="ECO:0000313" key="3">
    <source>
        <dbReference type="EMBL" id="PSR54206.1"/>
    </source>
</evidence>
<dbReference type="Proteomes" id="UP000240357">
    <property type="component" value="Unassembled WGS sequence"/>
</dbReference>
<dbReference type="Pfam" id="PF06724">
    <property type="entry name" value="DUF1206"/>
    <property type="match status" value="3"/>
</dbReference>
<name>A0A2T2YFA8_9BACT</name>
<reference evidence="3 4" key="1">
    <citation type="submission" date="2018-03" db="EMBL/GenBank/DDBJ databases">
        <title>Adhaeribacter sp. HMF7605 Genome sequencing and assembly.</title>
        <authorList>
            <person name="Kang H."/>
            <person name="Kang J."/>
            <person name="Cha I."/>
            <person name="Kim H."/>
            <person name="Joh K."/>
        </authorList>
    </citation>
    <scope>NUCLEOTIDE SEQUENCE [LARGE SCALE GENOMIC DNA]</scope>
    <source>
        <strain evidence="3 4">HMF7605</strain>
    </source>
</reference>
<feature type="transmembrane region" description="Helical" evidence="1">
    <location>
        <begin position="156"/>
        <end position="177"/>
    </location>
</feature>
<feature type="transmembrane region" description="Helical" evidence="1">
    <location>
        <begin position="69"/>
        <end position="90"/>
    </location>
</feature>
<feature type="transmembrane region" description="Helical" evidence="1">
    <location>
        <begin position="110"/>
        <end position="127"/>
    </location>
</feature>
<evidence type="ECO:0000256" key="1">
    <source>
        <dbReference type="SAM" id="Phobius"/>
    </source>
</evidence>
<keyword evidence="1" id="KW-0472">Membrane</keyword>
<dbReference type="OrthoDB" id="5702018at2"/>
<feature type="transmembrane region" description="Helical" evidence="1">
    <location>
        <begin position="248"/>
        <end position="271"/>
    </location>
</feature>
<keyword evidence="1" id="KW-0812">Transmembrane</keyword>
<dbReference type="InterPro" id="IPR009597">
    <property type="entry name" value="DUF1206"/>
</dbReference>
<dbReference type="RefSeq" id="WP_106929660.1">
    <property type="nucleotide sequence ID" value="NZ_PYFT01000001.1"/>
</dbReference>
<dbReference type="AlphaFoldDB" id="A0A2T2YFA8"/>
<feature type="transmembrane region" description="Helical" evidence="1">
    <location>
        <begin position="209"/>
        <end position="228"/>
    </location>
</feature>
<organism evidence="3 4">
    <name type="scientific">Adhaeribacter arboris</name>
    <dbReference type="NCBI Taxonomy" id="2072846"/>
    <lineage>
        <taxon>Bacteria</taxon>
        <taxon>Pseudomonadati</taxon>
        <taxon>Bacteroidota</taxon>
        <taxon>Cytophagia</taxon>
        <taxon>Cytophagales</taxon>
        <taxon>Hymenobacteraceae</taxon>
        <taxon>Adhaeribacter</taxon>
    </lineage>
</organism>